<dbReference type="EMBL" id="QUNG01000011">
    <property type="protein sequence ID" value="REG81994.1"/>
    <property type="molecule type" value="Genomic_DNA"/>
</dbReference>
<feature type="domain" description="SnoaL-like" evidence="2">
    <location>
        <begin position="38"/>
        <end position="146"/>
    </location>
</feature>
<dbReference type="RefSeq" id="WP_115898601.1">
    <property type="nucleotide sequence ID" value="NZ_QUNG01000011.1"/>
</dbReference>
<sequence>MLNKKIAILIFGLFAFLQIGTAQADTTTEQSDTLKTAQAFLWAAGSGDVEKLKGLMADDFVWHNEGDKTIPWIGDWKGQDTVLGKFFPLFGAGLKVTSWTTDYHFVNGNQAVFMGTMSAITNNSGAKTGVFSWAVRVETENGKVKSWNWFEDSFAVSKAYHGK</sequence>
<evidence type="ECO:0000313" key="3">
    <source>
        <dbReference type="EMBL" id="REG81994.1"/>
    </source>
</evidence>
<keyword evidence="1" id="KW-0732">Signal</keyword>
<keyword evidence="4" id="KW-1185">Reference proteome</keyword>
<feature type="chain" id="PRO_5017808320" description="SnoaL-like domain-containing protein" evidence="1">
    <location>
        <begin position="25"/>
        <end position="163"/>
    </location>
</feature>
<evidence type="ECO:0000313" key="4">
    <source>
        <dbReference type="Proteomes" id="UP000256542"/>
    </source>
</evidence>
<name>A0A3E0DIX0_9GAMM</name>
<feature type="signal peptide" evidence="1">
    <location>
        <begin position="1"/>
        <end position="24"/>
    </location>
</feature>
<dbReference type="Proteomes" id="UP000256542">
    <property type="component" value="Unassembled WGS sequence"/>
</dbReference>
<accession>A0A3E0DIX0</accession>
<evidence type="ECO:0000256" key="1">
    <source>
        <dbReference type="SAM" id="SignalP"/>
    </source>
</evidence>
<dbReference type="SUPFAM" id="SSF54427">
    <property type="entry name" value="NTF2-like"/>
    <property type="match status" value="1"/>
</dbReference>
<gene>
    <name evidence="3" type="ORF">DFP81_11174</name>
</gene>
<dbReference type="OrthoDB" id="9182871at2"/>
<evidence type="ECO:0000259" key="2">
    <source>
        <dbReference type="Pfam" id="PF12680"/>
    </source>
</evidence>
<protein>
    <recommendedName>
        <fullName evidence="2">SnoaL-like domain-containing protein</fullName>
    </recommendedName>
</protein>
<reference evidence="3 4" key="1">
    <citation type="submission" date="2018-08" db="EMBL/GenBank/DDBJ databases">
        <title>Genomic Encyclopedia of Type Strains, Phase III (KMG-III): the genomes of soil and plant-associated and newly described type strains.</title>
        <authorList>
            <person name="Whitman W."/>
        </authorList>
    </citation>
    <scope>NUCLEOTIDE SEQUENCE [LARGE SCALE GENOMIC DNA]</scope>
    <source>
        <strain evidence="3 4">CECT 7375</strain>
    </source>
</reference>
<dbReference type="AlphaFoldDB" id="A0A3E0DIX0"/>
<dbReference type="InterPro" id="IPR032710">
    <property type="entry name" value="NTF2-like_dom_sf"/>
</dbReference>
<organism evidence="3 4">
    <name type="scientific">Marinomonas pollencensis</name>
    <dbReference type="NCBI Taxonomy" id="491954"/>
    <lineage>
        <taxon>Bacteria</taxon>
        <taxon>Pseudomonadati</taxon>
        <taxon>Pseudomonadota</taxon>
        <taxon>Gammaproteobacteria</taxon>
        <taxon>Oceanospirillales</taxon>
        <taxon>Oceanospirillaceae</taxon>
        <taxon>Marinomonas</taxon>
    </lineage>
</organism>
<dbReference type="Pfam" id="PF12680">
    <property type="entry name" value="SnoaL_2"/>
    <property type="match status" value="1"/>
</dbReference>
<proteinExistence type="predicted"/>
<dbReference type="InterPro" id="IPR037401">
    <property type="entry name" value="SnoaL-like"/>
</dbReference>
<dbReference type="Gene3D" id="3.10.450.50">
    <property type="match status" value="1"/>
</dbReference>
<comment type="caution">
    <text evidence="3">The sequence shown here is derived from an EMBL/GenBank/DDBJ whole genome shotgun (WGS) entry which is preliminary data.</text>
</comment>